<reference evidence="3 4" key="1">
    <citation type="submission" date="2017-04" db="EMBL/GenBank/DDBJ databases">
        <title>Genome Sequence of Marinobacter salarius strain SMR5 Isolated from a culture of the Diatom Skeletonema marinoi.</title>
        <authorList>
            <person name="Topel M."/>
            <person name="Pinder M.I.M."/>
            <person name="Johansson O.N."/>
            <person name="Kourtchenko O."/>
            <person name="Godhe A."/>
            <person name="Clarke A.K."/>
        </authorList>
    </citation>
    <scope>NUCLEOTIDE SEQUENCE [LARGE SCALE GENOMIC DNA]</scope>
    <source>
        <strain evidence="3 4">SMR5</strain>
    </source>
</reference>
<proteinExistence type="inferred from homology"/>
<dbReference type="Proteomes" id="UP000193100">
    <property type="component" value="Chromosome"/>
</dbReference>
<comment type="similarity">
    <text evidence="1 2">Belongs to the fructosamine kinase family.</text>
</comment>
<dbReference type="STRING" id="1420917.AU15_09215"/>
<dbReference type="Gene3D" id="3.90.1200.10">
    <property type="match status" value="1"/>
</dbReference>
<dbReference type="SUPFAM" id="SSF56112">
    <property type="entry name" value="Protein kinase-like (PK-like)"/>
    <property type="match status" value="1"/>
</dbReference>
<protein>
    <submittedName>
        <fullName evidence="3">Fructosamine kinase</fullName>
    </submittedName>
</protein>
<dbReference type="InterPro" id="IPR011009">
    <property type="entry name" value="Kinase-like_dom_sf"/>
</dbReference>
<dbReference type="RefSeq" id="WP_085681863.1">
    <property type="nucleotide sequence ID" value="NZ_CP020931.1"/>
</dbReference>
<name>A0A1W6KEZ2_9GAMM</name>
<dbReference type="GO" id="GO:0016301">
    <property type="term" value="F:kinase activity"/>
    <property type="evidence" value="ECO:0007669"/>
    <property type="project" value="UniProtKB-UniRule"/>
</dbReference>
<keyword evidence="2" id="KW-0808">Transferase</keyword>
<dbReference type="GeneID" id="77257910"/>
<evidence type="ECO:0000313" key="3">
    <source>
        <dbReference type="EMBL" id="ARM86015.1"/>
    </source>
</evidence>
<sequence length="275" mass="30455">MIHEACDKAKDVCEAISDHGYTGGMTDYVKQNPSSFPDALLCEARGLEVLADTLKAAGVSRVHVPEVKAVSAHELVIPKIHPGPASEEAMAALGEGLAQMHAVRQPEYGFDADNMIGMSPQKNRLTDDWGAFFLRDRLGVQVGMVGNDHVRKEFETVLERQGDTLAGFLNEHCEHPSLLHGDLWSGNVLFDSVGPWLIDPAVYYGDREADIAMTELFGGFSSAFYRAYDRVYPRTDVYDTKRAIYNLYHTLNHYNLFGASYLSACRHNLDVVASL</sequence>
<dbReference type="PIRSF" id="PIRSF006221">
    <property type="entry name" value="Ketosamine-3-kinase"/>
    <property type="match status" value="1"/>
</dbReference>
<dbReference type="PANTHER" id="PTHR12149">
    <property type="entry name" value="FRUCTOSAMINE 3 KINASE-RELATED PROTEIN"/>
    <property type="match status" value="1"/>
</dbReference>
<evidence type="ECO:0000256" key="1">
    <source>
        <dbReference type="ARBA" id="ARBA00009460"/>
    </source>
</evidence>
<accession>A0A1W6KEZ2</accession>
<gene>
    <name evidence="3" type="ORF">MARSALSMR5_03995</name>
</gene>
<dbReference type="InterPro" id="IPR016477">
    <property type="entry name" value="Fructo-/Ketosamine-3-kinase"/>
</dbReference>
<evidence type="ECO:0000313" key="4">
    <source>
        <dbReference type="Proteomes" id="UP000193100"/>
    </source>
</evidence>
<dbReference type="AlphaFoldDB" id="A0A1W6KEZ2"/>
<evidence type="ECO:0000256" key="2">
    <source>
        <dbReference type="PIRNR" id="PIRNR006221"/>
    </source>
</evidence>
<dbReference type="Pfam" id="PF03881">
    <property type="entry name" value="Fructosamin_kin"/>
    <property type="match status" value="1"/>
</dbReference>
<keyword evidence="2 3" id="KW-0418">Kinase</keyword>
<organism evidence="3 4">
    <name type="scientific">Marinobacter salarius</name>
    <dbReference type="NCBI Taxonomy" id="1420917"/>
    <lineage>
        <taxon>Bacteria</taxon>
        <taxon>Pseudomonadati</taxon>
        <taxon>Pseudomonadota</taxon>
        <taxon>Gammaproteobacteria</taxon>
        <taxon>Pseudomonadales</taxon>
        <taxon>Marinobacteraceae</taxon>
        <taxon>Marinobacter</taxon>
    </lineage>
</organism>
<dbReference type="PANTHER" id="PTHR12149:SF8">
    <property type="entry name" value="PROTEIN-RIBULOSAMINE 3-KINASE"/>
    <property type="match status" value="1"/>
</dbReference>
<dbReference type="EMBL" id="CP020931">
    <property type="protein sequence ID" value="ARM86015.1"/>
    <property type="molecule type" value="Genomic_DNA"/>
</dbReference>